<dbReference type="Proteomes" id="UP000299102">
    <property type="component" value="Unassembled WGS sequence"/>
</dbReference>
<evidence type="ECO:0000256" key="1">
    <source>
        <dbReference type="SAM" id="MobiDB-lite"/>
    </source>
</evidence>
<gene>
    <name evidence="2" type="ORF">EVAR_62703_1</name>
</gene>
<keyword evidence="3" id="KW-1185">Reference proteome</keyword>
<sequence>MGGTMGVGAAAGGGAPDLRDPGINGGRADFFEIVASASTSTPRGRGEQTLLMLATALRALPEIPNRTKCYYLRKLGRSGQPNDSKSGPSLREFYHTALS</sequence>
<feature type="region of interest" description="Disordered" evidence="1">
    <location>
        <begin position="75"/>
        <end position="99"/>
    </location>
</feature>
<protein>
    <submittedName>
        <fullName evidence="2">Uncharacterized protein</fullName>
    </submittedName>
</protein>
<evidence type="ECO:0000313" key="2">
    <source>
        <dbReference type="EMBL" id="GBP87645.1"/>
    </source>
</evidence>
<accession>A0A4C1ZM94</accession>
<dbReference type="AlphaFoldDB" id="A0A4C1ZM94"/>
<organism evidence="2 3">
    <name type="scientific">Eumeta variegata</name>
    <name type="common">Bagworm moth</name>
    <name type="synonym">Eumeta japonica</name>
    <dbReference type="NCBI Taxonomy" id="151549"/>
    <lineage>
        <taxon>Eukaryota</taxon>
        <taxon>Metazoa</taxon>
        <taxon>Ecdysozoa</taxon>
        <taxon>Arthropoda</taxon>
        <taxon>Hexapoda</taxon>
        <taxon>Insecta</taxon>
        <taxon>Pterygota</taxon>
        <taxon>Neoptera</taxon>
        <taxon>Endopterygota</taxon>
        <taxon>Lepidoptera</taxon>
        <taxon>Glossata</taxon>
        <taxon>Ditrysia</taxon>
        <taxon>Tineoidea</taxon>
        <taxon>Psychidae</taxon>
        <taxon>Oiketicinae</taxon>
        <taxon>Eumeta</taxon>
    </lineage>
</organism>
<evidence type="ECO:0000313" key="3">
    <source>
        <dbReference type="Proteomes" id="UP000299102"/>
    </source>
</evidence>
<feature type="region of interest" description="Disordered" evidence="1">
    <location>
        <begin position="1"/>
        <end position="23"/>
    </location>
</feature>
<proteinExistence type="predicted"/>
<dbReference type="EMBL" id="BGZK01001873">
    <property type="protein sequence ID" value="GBP87645.1"/>
    <property type="molecule type" value="Genomic_DNA"/>
</dbReference>
<feature type="compositionally biased region" description="Gly residues" evidence="1">
    <location>
        <begin position="1"/>
        <end position="15"/>
    </location>
</feature>
<reference evidence="2 3" key="1">
    <citation type="journal article" date="2019" name="Commun. Biol.">
        <title>The bagworm genome reveals a unique fibroin gene that provides high tensile strength.</title>
        <authorList>
            <person name="Kono N."/>
            <person name="Nakamura H."/>
            <person name="Ohtoshi R."/>
            <person name="Tomita M."/>
            <person name="Numata K."/>
            <person name="Arakawa K."/>
        </authorList>
    </citation>
    <scope>NUCLEOTIDE SEQUENCE [LARGE SCALE GENOMIC DNA]</scope>
</reference>
<comment type="caution">
    <text evidence="2">The sequence shown here is derived from an EMBL/GenBank/DDBJ whole genome shotgun (WGS) entry which is preliminary data.</text>
</comment>
<name>A0A4C1ZM94_EUMVA</name>